<dbReference type="InterPro" id="IPR011108">
    <property type="entry name" value="RMMBL"/>
</dbReference>
<feature type="domain" description="Beta-Casp" evidence="3">
    <location>
        <begin position="264"/>
        <end position="384"/>
    </location>
</feature>
<dbReference type="Pfam" id="PF00753">
    <property type="entry name" value="Lactamase_B"/>
    <property type="match status" value="1"/>
</dbReference>
<dbReference type="InterPro" id="IPR022712">
    <property type="entry name" value="Beta_Casp"/>
</dbReference>
<evidence type="ECO:0008006" key="5">
    <source>
        <dbReference type="Google" id="ProtNLM"/>
    </source>
</evidence>
<proteinExistence type="predicted"/>
<evidence type="ECO:0000259" key="3">
    <source>
        <dbReference type="SMART" id="SM01027"/>
    </source>
</evidence>
<dbReference type="PANTHER" id="PTHR11203">
    <property type="entry name" value="CLEAVAGE AND POLYADENYLATION SPECIFICITY FACTOR FAMILY MEMBER"/>
    <property type="match status" value="1"/>
</dbReference>
<sequence length="470" mass="52222">MAGPNGFEKNSRLNGGKMKLTFLGATETVTGSKYLLTIGSKKILIDCGLFQGYKELRLRNWAPLPIDPHDIDAVIITHAHIDHSGYLPLLVKNGFQGKIYTTPGTKALCSILLPDSGHLQEEEARLANKYGFSKHKPALPLYTEKEAQTALNYFETIDFDTPHQLFHDFSFEYHRAGHIVGAAMVKIKTQKGSIVFTGDIGRPYDPVMKAPAFIQETDYLVMESTYGDRLHDATDPLPQMAQVINQTVKRGGSVIIPAFAVGRAQSLLYFIYELKRQGAIPKNIPVFLDSPMAIDATHLLCTYKEDHHLTAEQCQGLCRIATYVNTPEESKEIDRHHMPQIIIAASGMAQGGRILHHLKVFAPDPKSTLLFTGFQAGGTRGARIVNGERQVKIHGSLIPIRAQVVVMSSTSAHADYQELLGWLKHFARPPKKVFITHGEPHSAQSLKEKIEKQFGFSCTIPSYLQTEDLL</sequence>
<keyword evidence="1" id="KW-0378">Hydrolase</keyword>
<dbReference type="EMBL" id="AF480912">
    <property type="protein sequence ID" value="AAM00627.1"/>
    <property type="molecule type" value="Genomic_DNA"/>
</dbReference>
<dbReference type="Gene3D" id="3.60.15.10">
    <property type="entry name" value="Ribonuclease Z/Hydroxyacylglutathione hydrolase-like"/>
    <property type="match status" value="1"/>
</dbReference>
<reference evidence="4" key="3">
    <citation type="submission" date="2002-01" db="EMBL/GenBank/DDBJ databases">
        <authorList>
            <person name="Rankin S."/>
            <person name="Li Z."/>
            <person name="Isberg R.R."/>
        </authorList>
    </citation>
    <scope>NUCLEOTIDE SEQUENCE</scope>
</reference>
<dbReference type="SUPFAM" id="SSF56281">
    <property type="entry name" value="Metallo-hydrolase/oxidoreductase"/>
    <property type="match status" value="1"/>
</dbReference>
<dbReference type="AlphaFoldDB" id="Q8RNP3"/>
<name>Q8RNP3_LEGPN</name>
<protein>
    <recommendedName>
        <fullName evidence="5">MBL fold metallo-hydrolase</fullName>
    </recommendedName>
</protein>
<reference evidence="4" key="2">
    <citation type="submission" date="2002-01" db="EMBL/GenBank/DDBJ databases">
        <authorList>
            <person name="Chien M."/>
            <person name="Morozova I."/>
            <person name="Chen J."/>
            <person name="Shuman H.A."/>
            <person name="Russo J.J."/>
        </authorList>
    </citation>
    <scope>NUCLEOTIDE SEQUENCE</scope>
</reference>
<evidence type="ECO:0000259" key="2">
    <source>
        <dbReference type="SMART" id="SM00849"/>
    </source>
</evidence>
<dbReference type="InterPro" id="IPR036866">
    <property type="entry name" value="RibonucZ/Hydroxyglut_hydro"/>
</dbReference>
<dbReference type="GO" id="GO:0004521">
    <property type="term" value="F:RNA endonuclease activity"/>
    <property type="evidence" value="ECO:0007669"/>
    <property type="project" value="TreeGrafter"/>
</dbReference>
<dbReference type="GO" id="GO:0016787">
    <property type="term" value="F:hydrolase activity"/>
    <property type="evidence" value="ECO:0007669"/>
    <property type="project" value="UniProtKB-KW"/>
</dbReference>
<organism evidence="4">
    <name type="scientific">Legionella pneumophila</name>
    <dbReference type="NCBI Taxonomy" id="446"/>
    <lineage>
        <taxon>Bacteria</taxon>
        <taxon>Pseudomonadati</taxon>
        <taxon>Pseudomonadota</taxon>
        <taxon>Gammaproteobacteria</taxon>
        <taxon>Legionellales</taxon>
        <taxon>Legionellaceae</taxon>
        <taxon>Legionella</taxon>
    </lineage>
</organism>
<accession>Q8RNP3</accession>
<dbReference type="Gene3D" id="3.40.50.10890">
    <property type="match status" value="1"/>
</dbReference>
<dbReference type="InterPro" id="IPR001279">
    <property type="entry name" value="Metallo-B-lactamas"/>
</dbReference>
<dbReference type="SMART" id="SM00849">
    <property type="entry name" value="Lactamase_B"/>
    <property type="match status" value="1"/>
</dbReference>
<feature type="domain" description="Metallo-beta-lactamase" evidence="2">
    <location>
        <begin position="30"/>
        <end position="240"/>
    </location>
</feature>
<dbReference type="Pfam" id="PF07521">
    <property type="entry name" value="RMMBL"/>
    <property type="match status" value="1"/>
</dbReference>
<evidence type="ECO:0000313" key="4">
    <source>
        <dbReference type="EMBL" id="AAM00627.1"/>
    </source>
</evidence>
<dbReference type="CDD" id="cd16295">
    <property type="entry name" value="TTHA0252-CPSF-like_MBL-fold"/>
    <property type="match status" value="1"/>
</dbReference>
<dbReference type="PANTHER" id="PTHR11203:SF37">
    <property type="entry name" value="INTEGRATOR COMPLEX SUBUNIT 11"/>
    <property type="match status" value="1"/>
</dbReference>
<evidence type="ECO:0000256" key="1">
    <source>
        <dbReference type="ARBA" id="ARBA00022801"/>
    </source>
</evidence>
<reference evidence="4" key="1">
    <citation type="journal article" date="2002" name="Infect. Immun.">
        <title>Macrophage-induced genes of Legionella pneumophila: protection from reactive intermediates and solute imbalance during intracellular growth.</title>
        <authorList>
            <person name="Rankin S."/>
            <person name="Li Z."/>
            <person name="Isberg R.R."/>
        </authorList>
    </citation>
    <scope>NUCLEOTIDE SEQUENCE</scope>
</reference>
<dbReference type="SMART" id="SM01027">
    <property type="entry name" value="Beta-Casp"/>
    <property type="match status" value="1"/>
</dbReference>
<dbReference type="Pfam" id="PF10996">
    <property type="entry name" value="Beta-Casp"/>
    <property type="match status" value="1"/>
</dbReference>
<dbReference type="InterPro" id="IPR050698">
    <property type="entry name" value="MBL"/>
</dbReference>